<dbReference type="EMBL" id="VJMH01005413">
    <property type="protein sequence ID" value="KAF0696280.1"/>
    <property type="molecule type" value="Genomic_DNA"/>
</dbReference>
<reference evidence="4" key="2">
    <citation type="submission" date="2019-06" db="EMBL/GenBank/DDBJ databases">
        <title>Genomics analysis of Aphanomyces spp. identifies a new class of oomycete effector associated with host adaptation.</title>
        <authorList>
            <person name="Gaulin E."/>
        </authorList>
    </citation>
    <scope>NUCLEOTIDE SEQUENCE</scope>
    <source>
        <strain evidence="4">CBS 578.67</strain>
    </source>
</reference>
<keyword evidence="3" id="KW-0472">Membrane</keyword>
<keyword evidence="6" id="KW-1185">Reference proteome</keyword>
<dbReference type="EMBL" id="CAADRA010005434">
    <property type="protein sequence ID" value="VFT89824.1"/>
    <property type="molecule type" value="Genomic_DNA"/>
</dbReference>
<dbReference type="AlphaFoldDB" id="A0A485KX05"/>
<dbReference type="Pfam" id="PF02685">
    <property type="entry name" value="Glucokinase"/>
    <property type="match status" value="1"/>
</dbReference>
<dbReference type="Gene3D" id="3.40.367.20">
    <property type="match status" value="1"/>
</dbReference>
<dbReference type="CDD" id="cd24008">
    <property type="entry name" value="ASKHA_NBD_GLK"/>
    <property type="match status" value="1"/>
</dbReference>
<keyword evidence="3" id="KW-0812">Transmembrane</keyword>
<dbReference type="GO" id="GO:0004340">
    <property type="term" value="F:glucokinase activity"/>
    <property type="evidence" value="ECO:0007669"/>
    <property type="project" value="InterPro"/>
</dbReference>
<dbReference type="SUPFAM" id="SSF53067">
    <property type="entry name" value="Actin-like ATPase domain"/>
    <property type="match status" value="1"/>
</dbReference>
<dbReference type="OrthoDB" id="10251652at2759"/>
<evidence type="ECO:0000256" key="2">
    <source>
        <dbReference type="ARBA" id="ARBA00022777"/>
    </source>
</evidence>
<reference evidence="5 6" key="1">
    <citation type="submission" date="2019-03" db="EMBL/GenBank/DDBJ databases">
        <authorList>
            <person name="Gaulin E."/>
            <person name="Dumas B."/>
        </authorList>
    </citation>
    <scope>NUCLEOTIDE SEQUENCE [LARGE SCALE GENOMIC DNA]</scope>
    <source>
        <strain evidence="5">CBS 568.67</strain>
    </source>
</reference>
<keyword evidence="1" id="KW-0808">Transferase</keyword>
<dbReference type="GO" id="GO:0005524">
    <property type="term" value="F:ATP binding"/>
    <property type="evidence" value="ECO:0007669"/>
    <property type="project" value="InterPro"/>
</dbReference>
<evidence type="ECO:0000313" key="4">
    <source>
        <dbReference type="EMBL" id="KAF0696280.1"/>
    </source>
</evidence>
<dbReference type="PANTHER" id="PTHR47363">
    <property type="entry name" value="GLUCOKINASE"/>
    <property type="match status" value="1"/>
</dbReference>
<dbReference type="GO" id="GO:0005536">
    <property type="term" value="F:D-glucose binding"/>
    <property type="evidence" value="ECO:0007669"/>
    <property type="project" value="InterPro"/>
</dbReference>
<dbReference type="Proteomes" id="UP000332933">
    <property type="component" value="Unassembled WGS sequence"/>
</dbReference>
<dbReference type="PANTHER" id="PTHR47363:SF1">
    <property type="entry name" value="GLUCOKINASE"/>
    <property type="match status" value="1"/>
</dbReference>
<accession>A0A485KX05</accession>
<dbReference type="NCBIfam" id="TIGR00749">
    <property type="entry name" value="glk"/>
    <property type="match status" value="1"/>
</dbReference>
<keyword evidence="3" id="KW-1133">Transmembrane helix</keyword>
<organism evidence="5 6">
    <name type="scientific">Aphanomyces stellatus</name>
    <dbReference type="NCBI Taxonomy" id="120398"/>
    <lineage>
        <taxon>Eukaryota</taxon>
        <taxon>Sar</taxon>
        <taxon>Stramenopiles</taxon>
        <taxon>Oomycota</taxon>
        <taxon>Saprolegniomycetes</taxon>
        <taxon>Saprolegniales</taxon>
        <taxon>Verrucalvaceae</taxon>
        <taxon>Aphanomyces</taxon>
    </lineage>
</organism>
<sequence length="409" mass="44469">MVADNDYDLIVSGDCGGTNTRLTLWRVPRNSVHLKGKIAPGQMLFNQKYLNENHSSFVEVCHLFLKEAEVDEPPVCCVLACAGPIMHNSVVFTNIAFGWSINGDNLQRELGIAQVKLVNDFVAMGYGLLTLREHEYLILNDVPRDETGPIATVGAGTGLGECFLAPSDGSYECYPTEGGHGDYAPTTDIEVEIYDKLRNKFGPNKRLSTERMISGMGLASIYEHLAAKFPEKVNKDIHAEFLAAESLRGAVVGKNASNDELCLQAMEIFVKGYGREAGNAALKYLPTGGFYITGGIAVKNLDFFTKRSWFLDALFDKGRVSPALKAIPIYLVLTEDLGERGAHFYSYQLLAKSRGRAASHAVGDAPAPLRRESSGKRGYATPYAESAKVLAVAFAALLGVAIGFRLGKK</sequence>
<dbReference type="InterPro" id="IPR003836">
    <property type="entry name" value="Glucokinase"/>
</dbReference>
<evidence type="ECO:0000256" key="3">
    <source>
        <dbReference type="SAM" id="Phobius"/>
    </source>
</evidence>
<name>A0A485KX05_9STRA</name>
<dbReference type="InterPro" id="IPR043129">
    <property type="entry name" value="ATPase_NBD"/>
</dbReference>
<evidence type="ECO:0000256" key="1">
    <source>
        <dbReference type="ARBA" id="ARBA00022679"/>
    </source>
</evidence>
<dbReference type="GO" id="GO:0006096">
    <property type="term" value="P:glycolytic process"/>
    <property type="evidence" value="ECO:0007669"/>
    <property type="project" value="InterPro"/>
</dbReference>
<proteinExistence type="predicted"/>
<dbReference type="Gene3D" id="3.30.420.40">
    <property type="match status" value="1"/>
</dbReference>
<gene>
    <name evidence="5" type="primary">Aste57867_12978</name>
    <name evidence="4" type="ORF">As57867_012930</name>
    <name evidence="5" type="ORF">ASTE57867_12978</name>
</gene>
<feature type="transmembrane region" description="Helical" evidence="3">
    <location>
        <begin position="389"/>
        <end position="407"/>
    </location>
</feature>
<keyword evidence="2" id="KW-0418">Kinase</keyword>
<evidence type="ECO:0000313" key="6">
    <source>
        <dbReference type="Proteomes" id="UP000332933"/>
    </source>
</evidence>
<protein>
    <submittedName>
        <fullName evidence="5">Aste57867_12978 protein</fullName>
    </submittedName>
</protein>
<evidence type="ECO:0000313" key="5">
    <source>
        <dbReference type="EMBL" id="VFT89824.1"/>
    </source>
</evidence>